<reference evidence="6" key="1">
    <citation type="submission" date="2021-03" db="EMBL/GenBank/DDBJ databases">
        <title>Streptomyces poriferae sp. nov., a novel marine sponge-derived Actinobacteria species with anti-MRSA activity.</title>
        <authorList>
            <person name="Sandoval-Powers M."/>
            <person name="Kralova S."/>
            <person name="Nguyen G.-S."/>
            <person name="Fawwal D."/>
            <person name="Degnes K."/>
            <person name="Klinkenberg G."/>
            <person name="Sletta H."/>
            <person name="Wentzel A."/>
            <person name="Liles M.R."/>
        </authorList>
    </citation>
    <scope>NUCLEOTIDE SEQUENCE</scope>
    <source>
        <strain evidence="6">DSM 41794</strain>
    </source>
</reference>
<evidence type="ECO:0000256" key="3">
    <source>
        <dbReference type="ARBA" id="ARBA00022448"/>
    </source>
</evidence>
<evidence type="ECO:0000256" key="1">
    <source>
        <dbReference type="ARBA" id="ARBA00004196"/>
    </source>
</evidence>
<dbReference type="EMBL" id="JAFLRJ010000017">
    <property type="protein sequence ID" value="MBO0510639.1"/>
    <property type="molecule type" value="Genomic_DNA"/>
</dbReference>
<dbReference type="InterPro" id="IPR039424">
    <property type="entry name" value="SBP_5"/>
</dbReference>
<dbReference type="GO" id="GO:0030313">
    <property type="term" value="C:cell envelope"/>
    <property type="evidence" value="ECO:0007669"/>
    <property type="project" value="UniProtKB-SubCell"/>
</dbReference>
<name>A0A939F2N4_9ACTN</name>
<proteinExistence type="inferred from homology"/>
<dbReference type="InterPro" id="IPR000914">
    <property type="entry name" value="SBP_5_dom"/>
</dbReference>
<sequence length="518" mass="56452">MRSIRLRILMFCVVLAIVGVGAWQLLPDSGVKKTPIRVGTTDVVSSLDPAVAYDAGSWALYSEVYQSLMTFDRGSATPVPDAATSCRFEDSSLRTFSCRLRDDLHFSNGHKVTPEDVVFSFRRVLKIHNDNGPGPLLATLDTVDSAGDKITFHLKTRDATFASKIATGAGAILDHTAYPATKAREGGTVDGSGPYVLKEYKDGVSATLEPNPQYKGAIKKSGTAIAISYFKQPEQLNAAWKSGLVDVTHRELPPSVLSKLSPGAADIHVNEVSGSEIRNLVFNVHKNAPFANVALRRAAAWLVDRAQLADQVYSGTVEPLYSVIPQGLVGHSTSFFDSYPSVDVSAARKVLERAGVQTPVEMNFAYSSTSTTDAEAALLKKQLETGGLFKVKLTGVAKWQAFQDGYAAGKYDAYALGWIADYPDADNYAQPLVGTDNSLSNGFTDPEIDRLITHTQEFNDRARTAQDFRTLQDLVAKDVPLIPLWQRTDYVLTNKDVTGGQYLSDGTGVWRLWELGWI</sequence>
<evidence type="ECO:0000313" key="6">
    <source>
        <dbReference type="EMBL" id="MBO0510639.1"/>
    </source>
</evidence>
<evidence type="ECO:0000256" key="4">
    <source>
        <dbReference type="ARBA" id="ARBA00022729"/>
    </source>
</evidence>
<accession>A0A939F2N4</accession>
<comment type="caution">
    <text evidence="6">The sequence shown here is derived from an EMBL/GenBank/DDBJ whole genome shotgun (WGS) entry which is preliminary data.</text>
</comment>
<dbReference type="PIRSF" id="PIRSF002741">
    <property type="entry name" value="MppA"/>
    <property type="match status" value="1"/>
</dbReference>
<dbReference type="Proteomes" id="UP000664167">
    <property type="component" value="Unassembled WGS sequence"/>
</dbReference>
<dbReference type="GO" id="GO:0042597">
    <property type="term" value="C:periplasmic space"/>
    <property type="evidence" value="ECO:0007669"/>
    <property type="project" value="UniProtKB-ARBA"/>
</dbReference>
<dbReference type="Pfam" id="PF00496">
    <property type="entry name" value="SBP_bac_5"/>
    <property type="match status" value="1"/>
</dbReference>
<comment type="subcellular location">
    <subcellularLocation>
        <location evidence="1">Cell envelope</location>
    </subcellularLocation>
</comment>
<evidence type="ECO:0000259" key="5">
    <source>
        <dbReference type="Pfam" id="PF00496"/>
    </source>
</evidence>
<dbReference type="GO" id="GO:0043190">
    <property type="term" value="C:ATP-binding cassette (ABC) transporter complex"/>
    <property type="evidence" value="ECO:0007669"/>
    <property type="project" value="InterPro"/>
</dbReference>
<dbReference type="PANTHER" id="PTHR30290:SF10">
    <property type="entry name" value="PERIPLASMIC OLIGOPEPTIDE-BINDING PROTEIN-RELATED"/>
    <property type="match status" value="1"/>
</dbReference>
<dbReference type="RefSeq" id="WP_206959621.1">
    <property type="nucleotide sequence ID" value="NZ_BAAAJJ010000002.1"/>
</dbReference>
<dbReference type="AlphaFoldDB" id="A0A939F2N4"/>
<feature type="domain" description="Solute-binding protein family 5" evidence="5">
    <location>
        <begin position="77"/>
        <end position="438"/>
    </location>
</feature>
<dbReference type="GO" id="GO:0015833">
    <property type="term" value="P:peptide transport"/>
    <property type="evidence" value="ECO:0007669"/>
    <property type="project" value="TreeGrafter"/>
</dbReference>
<evidence type="ECO:0000256" key="2">
    <source>
        <dbReference type="ARBA" id="ARBA00005695"/>
    </source>
</evidence>
<keyword evidence="3" id="KW-0813">Transport</keyword>
<keyword evidence="7" id="KW-1185">Reference proteome</keyword>
<dbReference type="InterPro" id="IPR030678">
    <property type="entry name" value="Peptide/Ni-bd"/>
</dbReference>
<dbReference type="SUPFAM" id="SSF53850">
    <property type="entry name" value="Periplasmic binding protein-like II"/>
    <property type="match status" value="1"/>
</dbReference>
<evidence type="ECO:0000313" key="7">
    <source>
        <dbReference type="Proteomes" id="UP000664167"/>
    </source>
</evidence>
<dbReference type="PANTHER" id="PTHR30290">
    <property type="entry name" value="PERIPLASMIC BINDING COMPONENT OF ABC TRANSPORTER"/>
    <property type="match status" value="1"/>
</dbReference>
<keyword evidence="4" id="KW-0732">Signal</keyword>
<gene>
    <name evidence="6" type="ORF">J0695_02265</name>
</gene>
<organism evidence="6 7">
    <name type="scientific">Streptomyces beijiangensis</name>
    <dbReference type="NCBI Taxonomy" id="163361"/>
    <lineage>
        <taxon>Bacteria</taxon>
        <taxon>Bacillati</taxon>
        <taxon>Actinomycetota</taxon>
        <taxon>Actinomycetes</taxon>
        <taxon>Kitasatosporales</taxon>
        <taxon>Streptomycetaceae</taxon>
        <taxon>Streptomyces</taxon>
    </lineage>
</organism>
<comment type="similarity">
    <text evidence="2">Belongs to the bacterial solute-binding protein 5 family.</text>
</comment>
<dbReference type="Gene3D" id="3.40.190.10">
    <property type="entry name" value="Periplasmic binding protein-like II"/>
    <property type="match status" value="1"/>
</dbReference>
<protein>
    <submittedName>
        <fullName evidence="6">Peptide-binding protein</fullName>
    </submittedName>
</protein>
<dbReference type="GO" id="GO:1904680">
    <property type="term" value="F:peptide transmembrane transporter activity"/>
    <property type="evidence" value="ECO:0007669"/>
    <property type="project" value="TreeGrafter"/>
</dbReference>
<dbReference type="Gene3D" id="3.10.105.10">
    <property type="entry name" value="Dipeptide-binding Protein, Domain 3"/>
    <property type="match status" value="1"/>
</dbReference>